<dbReference type="InterPro" id="IPR035959">
    <property type="entry name" value="RutC-like_sf"/>
</dbReference>
<dbReference type="EMBL" id="FCOJ02000021">
    <property type="protein sequence ID" value="SAK63169.1"/>
    <property type="molecule type" value="Genomic_DNA"/>
</dbReference>
<name>A0A158AZN2_9BURK</name>
<evidence type="ECO:0000313" key="3">
    <source>
        <dbReference type="Proteomes" id="UP000054596"/>
    </source>
</evidence>
<dbReference type="PANTHER" id="PTHR11803:SF58">
    <property type="entry name" value="PROTEIN HMF1-RELATED"/>
    <property type="match status" value="1"/>
</dbReference>
<dbReference type="AlphaFoldDB" id="A0A158AZN2"/>
<reference evidence="2" key="1">
    <citation type="submission" date="2016-01" db="EMBL/GenBank/DDBJ databases">
        <authorList>
            <person name="Peeters C."/>
        </authorList>
    </citation>
    <scope>NUCLEOTIDE SEQUENCE [LARGE SCALE GENOMIC DNA]</scope>
    <source>
        <strain evidence="2">LMG 29325</strain>
    </source>
</reference>
<dbReference type="GO" id="GO:0019239">
    <property type="term" value="F:deaminase activity"/>
    <property type="evidence" value="ECO:0007669"/>
    <property type="project" value="TreeGrafter"/>
</dbReference>
<keyword evidence="3" id="KW-1185">Reference proteome</keyword>
<organism evidence="2 3">
    <name type="scientific">Caballeronia glebae</name>
    <dbReference type="NCBI Taxonomy" id="1777143"/>
    <lineage>
        <taxon>Bacteria</taxon>
        <taxon>Pseudomonadati</taxon>
        <taxon>Pseudomonadota</taxon>
        <taxon>Betaproteobacteria</taxon>
        <taxon>Burkholderiales</taxon>
        <taxon>Burkholderiaceae</taxon>
        <taxon>Caballeronia</taxon>
    </lineage>
</organism>
<dbReference type="RefSeq" id="WP_086968904.1">
    <property type="nucleotide sequence ID" value="NZ_FCOJ02000021.1"/>
</dbReference>
<dbReference type="InterPro" id="IPR006175">
    <property type="entry name" value="YjgF/YER057c/UK114"/>
</dbReference>
<gene>
    <name evidence="2" type="ORF">AWB82_03275</name>
</gene>
<dbReference type="CDD" id="cd00448">
    <property type="entry name" value="YjgF_YER057c_UK114_family"/>
    <property type="match status" value="1"/>
</dbReference>
<sequence length="121" mass="13328">MDTSDALPAGGHYNKWRVVGDLMFFAGQVPRDDDRKILGETLEEQTVATIRNVQKVLQSAGCDLKDLVQIRAYLADPSDFSRFNSVYAEVMGEIRPPRTMISCQLNGVLVEIDGVAAKPSV</sequence>
<comment type="similarity">
    <text evidence="1">Belongs to the RutC family.</text>
</comment>
<dbReference type="PANTHER" id="PTHR11803">
    <property type="entry name" value="2-IMINOBUTANOATE/2-IMINOPROPANOATE DEAMINASE RIDA"/>
    <property type="match status" value="1"/>
</dbReference>
<dbReference type="Proteomes" id="UP000054596">
    <property type="component" value="Unassembled WGS sequence"/>
</dbReference>
<evidence type="ECO:0000313" key="2">
    <source>
        <dbReference type="EMBL" id="SAK63169.1"/>
    </source>
</evidence>
<dbReference type="Gene3D" id="3.30.1330.40">
    <property type="entry name" value="RutC-like"/>
    <property type="match status" value="1"/>
</dbReference>
<evidence type="ECO:0000256" key="1">
    <source>
        <dbReference type="ARBA" id="ARBA00010552"/>
    </source>
</evidence>
<dbReference type="STRING" id="1777143.AWB82_03275"/>
<dbReference type="Pfam" id="PF01042">
    <property type="entry name" value="Ribonuc_L-PSP"/>
    <property type="match status" value="1"/>
</dbReference>
<dbReference type="GO" id="GO:0005829">
    <property type="term" value="C:cytosol"/>
    <property type="evidence" value="ECO:0007669"/>
    <property type="project" value="TreeGrafter"/>
</dbReference>
<dbReference type="SUPFAM" id="SSF55298">
    <property type="entry name" value="YjgF-like"/>
    <property type="match status" value="1"/>
</dbReference>
<proteinExistence type="inferred from homology"/>
<dbReference type="OrthoDB" id="9803101at2"/>
<protein>
    <submittedName>
        <fullName evidence="2">2-aminomuconate deaminase</fullName>
    </submittedName>
</protein>
<accession>A0A158AZN2</accession>
<comment type="caution">
    <text evidence="2">The sequence shown here is derived from an EMBL/GenBank/DDBJ whole genome shotgun (WGS) entry which is preliminary data.</text>
</comment>